<accession>A0AA90VMY5</accession>
<sequence length="63" mass="7081">MNSCEFLFSICLLLCLCSLLLQSCLLLSIPYLDNIIEVSLSILKKHDPGHNDPVNFNSLIDML</sequence>
<name>A0AA90VMY5_9BACT</name>
<comment type="caution">
    <text evidence="1">The sequence shown here is derived from an EMBL/GenBank/DDBJ whole genome shotgun (WGS) entry which is preliminary data.</text>
</comment>
<proteinExistence type="predicted"/>
<evidence type="ECO:0000313" key="1">
    <source>
        <dbReference type="EMBL" id="MQO92874.1"/>
    </source>
</evidence>
<organism evidence="1 2">
    <name type="scientific">Segatella copri</name>
    <dbReference type="NCBI Taxonomy" id="165179"/>
    <lineage>
        <taxon>Bacteria</taxon>
        <taxon>Pseudomonadati</taxon>
        <taxon>Bacteroidota</taxon>
        <taxon>Bacteroidia</taxon>
        <taxon>Bacteroidales</taxon>
        <taxon>Prevotellaceae</taxon>
        <taxon>Segatella</taxon>
    </lineage>
</organism>
<dbReference type="EMBL" id="VZAP01000116">
    <property type="protein sequence ID" value="MQO92874.1"/>
    <property type="molecule type" value="Genomic_DNA"/>
</dbReference>
<evidence type="ECO:0000313" key="2">
    <source>
        <dbReference type="Proteomes" id="UP000421283"/>
    </source>
</evidence>
<gene>
    <name evidence="1" type="ORF">F7D31_09415</name>
</gene>
<protein>
    <submittedName>
        <fullName evidence="1">Uncharacterized protein</fullName>
    </submittedName>
</protein>
<dbReference type="AlphaFoldDB" id="A0AA90VMY5"/>
<dbReference type="Proteomes" id="UP000421283">
    <property type="component" value="Unassembled WGS sequence"/>
</dbReference>
<reference evidence="2" key="1">
    <citation type="submission" date="2019-09" db="EMBL/GenBank/DDBJ databases">
        <title>Distinct polysaccharide growth profiles of human intestinal Prevotella copri isolates.</title>
        <authorList>
            <person name="Fehlner-Peach H."/>
            <person name="Magnabosco C."/>
            <person name="Raghavan V."/>
            <person name="Scher J.U."/>
            <person name="Tett A."/>
            <person name="Cox L.M."/>
            <person name="Gottsegen C."/>
            <person name="Watters A."/>
            <person name="Wiltshire- Gordon J.D."/>
            <person name="Segata N."/>
            <person name="Bonneau R."/>
            <person name="Littman D.R."/>
        </authorList>
    </citation>
    <scope>NUCLEOTIDE SEQUENCE [LARGE SCALE GENOMIC DNA]</scope>
    <source>
        <strain evidence="2">iAU3127</strain>
    </source>
</reference>